<comment type="similarity">
    <text evidence="4 14">Belongs to the phosphoglycerate kinase family.</text>
</comment>
<keyword evidence="10 14" id="KW-0418">Kinase</keyword>
<dbReference type="CDD" id="cd00130">
    <property type="entry name" value="PAS"/>
    <property type="match status" value="1"/>
</dbReference>
<dbReference type="GO" id="GO:0006096">
    <property type="term" value="P:glycolytic process"/>
    <property type="evidence" value="ECO:0007669"/>
    <property type="project" value="UniProtKB-UniPathway"/>
</dbReference>
<evidence type="ECO:0000256" key="13">
    <source>
        <dbReference type="ARBA" id="ARBA00023152"/>
    </source>
</evidence>
<evidence type="ECO:0000256" key="10">
    <source>
        <dbReference type="ARBA" id="ARBA00022777"/>
    </source>
</evidence>
<comment type="subunit">
    <text evidence="5 15">Monomer.</text>
</comment>
<gene>
    <name evidence="17" type="ORF">TRSC58_04456</name>
</gene>
<dbReference type="EMBL" id="AUPL01004456">
    <property type="protein sequence ID" value="ESL07851.1"/>
    <property type="molecule type" value="Genomic_DNA"/>
</dbReference>
<dbReference type="InterPro" id="IPR001576">
    <property type="entry name" value="Phosphoglycerate_kinase"/>
</dbReference>
<evidence type="ECO:0000256" key="14">
    <source>
        <dbReference type="RuleBase" id="RU000532"/>
    </source>
</evidence>
<proteinExistence type="inferred from homology"/>
<evidence type="ECO:0000256" key="11">
    <source>
        <dbReference type="ARBA" id="ARBA00022840"/>
    </source>
</evidence>
<keyword evidence="8 14" id="KW-0808">Transferase</keyword>
<dbReference type="SMART" id="SM00091">
    <property type="entry name" value="PAS"/>
    <property type="match status" value="1"/>
</dbReference>
<dbReference type="PROSITE" id="PS00111">
    <property type="entry name" value="PGLYCERATE_KINASE"/>
    <property type="match status" value="1"/>
</dbReference>
<dbReference type="NCBIfam" id="TIGR00229">
    <property type="entry name" value="sensory_box"/>
    <property type="match status" value="1"/>
</dbReference>
<dbReference type="GO" id="GO:0005524">
    <property type="term" value="F:ATP binding"/>
    <property type="evidence" value="ECO:0007669"/>
    <property type="project" value="UniProtKB-KW"/>
</dbReference>
<dbReference type="PROSITE" id="PS50112">
    <property type="entry name" value="PAS"/>
    <property type="match status" value="1"/>
</dbReference>
<name>A0A061J132_TRYRA</name>
<dbReference type="GO" id="GO:0004618">
    <property type="term" value="F:phosphoglycerate kinase activity"/>
    <property type="evidence" value="ECO:0007669"/>
    <property type="project" value="UniProtKB-EC"/>
</dbReference>
<sequence>MFHHSKIDMIFKSLRDIVVIGDNDMVITDMNRPACEFFGWSVGEVQGKSITFLIPKYPLDVEDGTVTLVARLKDSVDISVVVQATRDPHASMVGWTILPIILPRVFDFAVHMNLRAALTPKLSVDDLDFRSRRVFVRVDFNVPFDKATGKIWDDSRVRAAVPTILKIVRDGGRVIVASHLGRPKKPDARLSLKRVLPRFEEVLGKKVLFCSTLEEAPNMVKDMKNGEVMLLENLRFFPGEDATRTSARNRMALQLAAFSDIYVCDAFGTVHRMTASMTGLPRILGAGVTGYLIDREIKAISMVMHRPTIPVLCIVGGAKVSDKIIVLSSIMNFAQTIIIGGAMAYTFLEAQGHSCGNSKVERSMRERGRDLDLHSVARELLDRARAKKVQIILPVDHKCAKTFSNEEPFTTTGADVPNGYMALDFGPKTNEICSKAVAKARTLLWNGPVGVFEFPNFATGTISLAEAIQRNKQLVSIVGGGETAAATTRYRSSITHTSTGGGAFLELLEGKALPGLVCLTAQAEPKL</sequence>
<dbReference type="InterPro" id="IPR000014">
    <property type="entry name" value="PAS"/>
</dbReference>
<keyword evidence="9" id="KW-0547">Nucleotide-binding</keyword>
<dbReference type="UniPathway" id="UPA00109">
    <property type="reaction ID" value="UER00185"/>
</dbReference>
<reference evidence="17 18" key="1">
    <citation type="submission" date="2013-07" db="EMBL/GenBank/DDBJ databases">
        <authorList>
            <person name="Stoco P.H."/>
            <person name="Wagner G."/>
            <person name="Gerber A."/>
            <person name="Zaha A."/>
            <person name="Thompson C."/>
            <person name="Bartholomeu D.C."/>
            <person name="Luckemeyer D.D."/>
            <person name="Bahia D."/>
            <person name="Loreto E."/>
            <person name="Prestes E.B."/>
            <person name="Lima F.M."/>
            <person name="Rodrigues-Luiz G."/>
            <person name="Vallejo G.A."/>
            <person name="Filho J.F."/>
            <person name="Monteiro K.M."/>
            <person name="Tyler K.M."/>
            <person name="de Almeida L.G."/>
            <person name="Ortiz M.F."/>
            <person name="Siervo M.A."/>
            <person name="de Moraes M.H."/>
            <person name="Cunha O.L."/>
            <person name="Mendonca-Neto R."/>
            <person name="Silva R."/>
            <person name="Teixeira S.M."/>
            <person name="Murta S.M."/>
            <person name="Sincero T.C."/>
            <person name="Mendes T.A."/>
            <person name="Urmenyi T.P."/>
            <person name="Silva V.G."/>
            <person name="da Rocha W.D."/>
            <person name="Andersson B."/>
            <person name="Romanha A.J."/>
            <person name="Steindel M."/>
            <person name="de Vasconcelos A.T."/>
            <person name="Grisard E.C."/>
        </authorList>
    </citation>
    <scope>NUCLEOTIDE SEQUENCE [LARGE SCALE GENOMIC DNA]</scope>
    <source>
        <strain evidence="17 18">SC58</strain>
    </source>
</reference>
<comment type="caution">
    <text evidence="17">The sequence shown here is derived from an EMBL/GenBank/DDBJ whole genome shotgun (WGS) entry which is preliminary data.</text>
</comment>
<keyword evidence="7" id="KW-0963">Cytoplasm</keyword>
<keyword evidence="12" id="KW-0460">Magnesium</keyword>
<dbReference type="Gene3D" id="3.40.50.1260">
    <property type="entry name" value="Phosphoglycerate kinase, N-terminal domain"/>
    <property type="match status" value="2"/>
</dbReference>
<dbReference type="SUPFAM" id="SSF55785">
    <property type="entry name" value="PYP-like sensor domain (PAS domain)"/>
    <property type="match status" value="1"/>
</dbReference>
<evidence type="ECO:0000256" key="6">
    <source>
        <dbReference type="ARBA" id="ARBA00013061"/>
    </source>
</evidence>
<dbReference type="FunFam" id="3.40.50.1260:FF:000031">
    <property type="entry name" value="Phosphoglycerate kinase 1"/>
    <property type="match status" value="1"/>
</dbReference>
<dbReference type="PRINTS" id="PR00477">
    <property type="entry name" value="PHGLYCKINASE"/>
</dbReference>
<dbReference type="InterPro" id="IPR015911">
    <property type="entry name" value="Phosphoglycerate_kinase_CS"/>
</dbReference>
<evidence type="ECO:0000256" key="2">
    <source>
        <dbReference type="ARBA" id="ARBA00001946"/>
    </source>
</evidence>
<dbReference type="HAMAP" id="MF_00145">
    <property type="entry name" value="Phosphoglyc_kinase"/>
    <property type="match status" value="1"/>
</dbReference>
<evidence type="ECO:0000256" key="8">
    <source>
        <dbReference type="ARBA" id="ARBA00022679"/>
    </source>
</evidence>
<evidence type="ECO:0000313" key="17">
    <source>
        <dbReference type="EMBL" id="ESL07851.1"/>
    </source>
</evidence>
<dbReference type="VEuPathDB" id="TriTrypDB:TRSC58_04456"/>
<dbReference type="InterPro" id="IPR035965">
    <property type="entry name" value="PAS-like_dom_sf"/>
</dbReference>
<organism evidence="17 18">
    <name type="scientific">Trypanosoma rangeli SC58</name>
    <dbReference type="NCBI Taxonomy" id="429131"/>
    <lineage>
        <taxon>Eukaryota</taxon>
        <taxon>Discoba</taxon>
        <taxon>Euglenozoa</taxon>
        <taxon>Kinetoplastea</taxon>
        <taxon>Metakinetoplastina</taxon>
        <taxon>Trypanosomatida</taxon>
        <taxon>Trypanosomatidae</taxon>
        <taxon>Trypanosoma</taxon>
        <taxon>Herpetosoma</taxon>
    </lineage>
</organism>
<accession>A0A061J132</accession>
<dbReference type="Proteomes" id="UP000031737">
    <property type="component" value="Unassembled WGS sequence"/>
</dbReference>
<dbReference type="GO" id="GO:0005829">
    <property type="term" value="C:cytosol"/>
    <property type="evidence" value="ECO:0007669"/>
    <property type="project" value="TreeGrafter"/>
</dbReference>
<keyword evidence="11" id="KW-0067">ATP-binding</keyword>
<evidence type="ECO:0000313" key="18">
    <source>
        <dbReference type="Proteomes" id="UP000031737"/>
    </source>
</evidence>
<dbReference type="InterPro" id="IPR013767">
    <property type="entry name" value="PAS_fold"/>
</dbReference>
<evidence type="ECO:0000256" key="7">
    <source>
        <dbReference type="ARBA" id="ARBA00022490"/>
    </source>
</evidence>
<dbReference type="InterPro" id="IPR015824">
    <property type="entry name" value="Phosphoglycerate_kinase_N"/>
</dbReference>
<comment type="catalytic activity">
    <reaction evidence="1 14">
        <text>(2R)-3-phosphoglycerate + ATP = (2R)-3-phospho-glyceroyl phosphate + ADP</text>
        <dbReference type="Rhea" id="RHEA:14801"/>
        <dbReference type="ChEBI" id="CHEBI:30616"/>
        <dbReference type="ChEBI" id="CHEBI:57604"/>
        <dbReference type="ChEBI" id="CHEBI:58272"/>
        <dbReference type="ChEBI" id="CHEBI:456216"/>
        <dbReference type="EC" id="2.7.2.3"/>
    </reaction>
</comment>
<evidence type="ECO:0000256" key="3">
    <source>
        <dbReference type="ARBA" id="ARBA00004838"/>
    </source>
</evidence>
<evidence type="ECO:0000256" key="1">
    <source>
        <dbReference type="ARBA" id="ARBA00000642"/>
    </source>
</evidence>
<dbReference type="PANTHER" id="PTHR11406:SF23">
    <property type="entry name" value="PHOSPHOGLYCERATE KINASE 1, CHLOROPLASTIC-RELATED"/>
    <property type="match status" value="1"/>
</dbReference>
<evidence type="ECO:0000256" key="4">
    <source>
        <dbReference type="ARBA" id="ARBA00008982"/>
    </source>
</evidence>
<dbReference type="Pfam" id="PF00162">
    <property type="entry name" value="PGK"/>
    <property type="match status" value="1"/>
</dbReference>
<feature type="domain" description="PAS" evidence="16">
    <location>
        <begin position="3"/>
        <end position="56"/>
    </location>
</feature>
<dbReference type="FunFam" id="3.40.50.1260:FF:000006">
    <property type="entry name" value="Phosphoglycerate kinase"/>
    <property type="match status" value="1"/>
</dbReference>
<dbReference type="Pfam" id="PF00989">
    <property type="entry name" value="PAS"/>
    <property type="match status" value="1"/>
</dbReference>
<dbReference type="Gene3D" id="3.30.450.20">
    <property type="entry name" value="PAS domain"/>
    <property type="match status" value="1"/>
</dbReference>
<keyword evidence="18" id="KW-1185">Reference proteome</keyword>
<evidence type="ECO:0000256" key="9">
    <source>
        <dbReference type="ARBA" id="ARBA00022741"/>
    </source>
</evidence>
<evidence type="ECO:0000256" key="15">
    <source>
        <dbReference type="RuleBase" id="RU000696"/>
    </source>
</evidence>
<dbReference type="PANTHER" id="PTHR11406">
    <property type="entry name" value="PHOSPHOGLYCERATE KINASE"/>
    <property type="match status" value="1"/>
</dbReference>
<comment type="pathway">
    <text evidence="3 14">Carbohydrate degradation; glycolysis; pyruvate from D-glyceraldehyde 3-phosphate: step 2/5.</text>
</comment>
<dbReference type="EC" id="2.7.2.3" evidence="6 14"/>
<dbReference type="SUPFAM" id="SSF53748">
    <property type="entry name" value="Phosphoglycerate kinase"/>
    <property type="match status" value="1"/>
</dbReference>
<protein>
    <recommendedName>
        <fullName evidence="6 14">Phosphoglycerate kinase</fullName>
        <ecNumber evidence="6 14">2.7.2.3</ecNumber>
    </recommendedName>
</protein>
<dbReference type="InterPro" id="IPR036043">
    <property type="entry name" value="Phosphoglycerate_kinase_sf"/>
</dbReference>
<dbReference type="GO" id="GO:0043531">
    <property type="term" value="F:ADP binding"/>
    <property type="evidence" value="ECO:0007669"/>
    <property type="project" value="TreeGrafter"/>
</dbReference>
<evidence type="ECO:0000256" key="5">
    <source>
        <dbReference type="ARBA" id="ARBA00011245"/>
    </source>
</evidence>
<dbReference type="OrthoDB" id="275353at2759"/>
<keyword evidence="13" id="KW-0324">Glycolysis</keyword>
<dbReference type="GO" id="GO:0006094">
    <property type="term" value="P:gluconeogenesis"/>
    <property type="evidence" value="ECO:0007669"/>
    <property type="project" value="TreeGrafter"/>
</dbReference>
<evidence type="ECO:0000256" key="12">
    <source>
        <dbReference type="ARBA" id="ARBA00022842"/>
    </source>
</evidence>
<comment type="cofactor">
    <cofactor evidence="2">
        <name>Mg(2+)</name>
        <dbReference type="ChEBI" id="CHEBI:18420"/>
    </cofactor>
</comment>
<dbReference type="GO" id="GO:0006355">
    <property type="term" value="P:regulation of DNA-templated transcription"/>
    <property type="evidence" value="ECO:0007669"/>
    <property type="project" value="InterPro"/>
</dbReference>
<dbReference type="AlphaFoldDB" id="A0A061J132"/>
<evidence type="ECO:0000259" key="16">
    <source>
        <dbReference type="PROSITE" id="PS50112"/>
    </source>
</evidence>